<proteinExistence type="predicted"/>
<dbReference type="Proteomes" id="UP000193642">
    <property type="component" value="Unassembled WGS sequence"/>
</dbReference>
<name>A0A1Y2CJ99_9FUNG</name>
<organism evidence="1 2">
    <name type="scientific">Rhizoclosmatium globosum</name>
    <dbReference type="NCBI Taxonomy" id="329046"/>
    <lineage>
        <taxon>Eukaryota</taxon>
        <taxon>Fungi</taxon>
        <taxon>Fungi incertae sedis</taxon>
        <taxon>Chytridiomycota</taxon>
        <taxon>Chytridiomycota incertae sedis</taxon>
        <taxon>Chytridiomycetes</taxon>
        <taxon>Chytridiales</taxon>
        <taxon>Chytriomycetaceae</taxon>
        <taxon>Rhizoclosmatium</taxon>
    </lineage>
</organism>
<keyword evidence="2" id="KW-1185">Reference proteome</keyword>
<evidence type="ECO:0000313" key="1">
    <source>
        <dbReference type="EMBL" id="ORY46375.1"/>
    </source>
</evidence>
<reference evidence="1 2" key="1">
    <citation type="submission" date="2016-07" db="EMBL/GenBank/DDBJ databases">
        <title>Pervasive Adenine N6-methylation of Active Genes in Fungi.</title>
        <authorList>
            <consortium name="DOE Joint Genome Institute"/>
            <person name="Mondo S.J."/>
            <person name="Dannebaum R.O."/>
            <person name="Kuo R.C."/>
            <person name="Labutti K."/>
            <person name="Haridas S."/>
            <person name="Kuo A."/>
            <person name="Salamov A."/>
            <person name="Ahrendt S.R."/>
            <person name="Lipzen A."/>
            <person name="Sullivan W."/>
            <person name="Andreopoulos W.B."/>
            <person name="Clum A."/>
            <person name="Lindquist E."/>
            <person name="Daum C."/>
            <person name="Ramamoorthy G.K."/>
            <person name="Gryganskyi A."/>
            <person name="Culley D."/>
            <person name="Magnuson J.K."/>
            <person name="James T.Y."/>
            <person name="O'Malley M.A."/>
            <person name="Stajich J.E."/>
            <person name="Spatafora J.W."/>
            <person name="Visel A."/>
            <person name="Grigoriev I.V."/>
        </authorList>
    </citation>
    <scope>NUCLEOTIDE SEQUENCE [LARGE SCALE GENOMIC DNA]</scope>
    <source>
        <strain evidence="1 2">JEL800</strain>
    </source>
</reference>
<dbReference type="OrthoDB" id="10341314at2759"/>
<gene>
    <name evidence="1" type="ORF">BCR33DRAFT_715480</name>
</gene>
<protein>
    <submittedName>
        <fullName evidence="1">Uncharacterized protein</fullName>
    </submittedName>
</protein>
<dbReference type="EMBL" id="MCGO01000016">
    <property type="protein sequence ID" value="ORY46375.1"/>
    <property type="molecule type" value="Genomic_DNA"/>
</dbReference>
<accession>A0A1Y2CJ99</accession>
<comment type="caution">
    <text evidence="1">The sequence shown here is derived from an EMBL/GenBank/DDBJ whole genome shotgun (WGS) entry which is preliminary data.</text>
</comment>
<evidence type="ECO:0000313" key="2">
    <source>
        <dbReference type="Proteomes" id="UP000193642"/>
    </source>
</evidence>
<dbReference type="AlphaFoldDB" id="A0A1Y2CJ99"/>
<sequence length="398" mass="44710">MASSSSYSMSSPIPAFTTTRSIAQEAERTCQIRVLTNEMKDLLGPDGQVRLMDVFHSEKWKHLCGATRTWETSNEPVLFATIPSLLKMLEILGTASTLNRLIDLSAFAIPTPSTISMHIPSQPNAIAAVIPSDLSLSIDQIERMASLTMDDSDEERMKSLLTKLFYDMPKLDPMKFNSLLLQTIKSPLIITAVDPVAEFARINVDATSCFSFSKSLMVLFVLAGSPTFNIFIAKLFLKFWLVENVSYPIVPVERTLSLIDRFNVMQPISFTNIFYCLSGPLKDTLRMNPNAIETTASLLQKGFEMSMQSVMVGYCINEEYVTTLRSLMKFQDPFAALLLIHFVWLHIYPDLCLTLLNGVDIDIAPENISLIVQSSDFLDLYQTHEKINAESDPIEWDD</sequence>